<keyword evidence="8 10" id="KW-0868">Chloride</keyword>
<dbReference type="PhylomeDB" id="R7QU10"/>
<dbReference type="GeneID" id="17319203"/>
<feature type="region of interest" description="Disordered" evidence="11">
    <location>
        <begin position="591"/>
        <end position="637"/>
    </location>
</feature>
<dbReference type="GO" id="GO:0005247">
    <property type="term" value="F:voltage-gated chloride channel activity"/>
    <property type="evidence" value="ECO:0007669"/>
    <property type="project" value="TreeGrafter"/>
</dbReference>
<feature type="transmembrane region" description="Helical" evidence="10">
    <location>
        <begin position="135"/>
        <end position="156"/>
    </location>
</feature>
<keyword evidence="4" id="KW-0677">Repeat</keyword>
<feature type="compositionally biased region" description="Polar residues" evidence="11">
    <location>
        <begin position="602"/>
        <end position="618"/>
    </location>
</feature>
<evidence type="ECO:0000256" key="2">
    <source>
        <dbReference type="ARBA" id="ARBA00022448"/>
    </source>
</evidence>
<dbReference type="Gene3D" id="3.10.580.10">
    <property type="entry name" value="CBS-domain"/>
    <property type="match status" value="2"/>
</dbReference>
<evidence type="ECO:0000256" key="7">
    <source>
        <dbReference type="ARBA" id="ARBA00023136"/>
    </source>
</evidence>
<keyword evidence="14" id="KW-1185">Reference proteome</keyword>
<protein>
    <recommendedName>
        <fullName evidence="10">Chloride channel protein</fullName>
    </recommendedName>
</protein>
<feature type="transmembrane region" description="Helical" evidence="10">
    <location>
        <begin position="491"/>
        <end position="510"/>
    </location>
</feature>
<sequence length="749" mass="81344">MVTLPLRPPRSAGTPDVEPLLTEEHHHSEDHVNEVHFAFLDGAPETPVFRPGPSHPFSRPGPRLGSYRSPAPPPALQHLAGSGAPTSVKNLARILAFLVLLGIIPSTIIFLVDISVHNVVKAREALVNANAPAGYIFYVLSGLVLCVTSTLVCHLWSPEAEGSGIPAMKSLMSGFYDKVKPSLSLWTLLAKAVGLVCAIGGGLPVGWEGPNVHISCIVAHHLSRLPPFRDLRKDRALRMQIMACACAVGLASSFGTPIGGVLYALETTASFYLVPTFWKCVLATLAGSLVYDLLYKTPLVEAFLNTTFVKDDYKKEQLVAFVFLGVLLGILGAFFVRCVHTVYILRKRRLPGTNRYVLLSVVGIIAALVQYPRYLFRLDPRLAINEFFSSDNMETLSHLDVGLLVLIKFPLIVIAIGLPIPAGVFIPCFLLGSGLGRLYGELLRLLFGANIVPGGYAVVGAAAFTAGVTRALSVAVVIFEVTGQLQHMVPTLAAVLASVIVANGINRSLYDTLIIMKEMPYMPHMRRDRSPSQKVHEVMRTDVISLRENTTLGEIRSMLDTYTRFDSFPVVTGAGLLLGAVRRRSLLNLMNSSRPRLPNGEVDTSLSDRGSLGASISVSDEAVQAESEDRHQKRSRVMNGVHEQADLSDSPVLPEEAIEQGRAKEEEESPPEYGRGTETRIEPDLSPLVVTENTTLSQLHFMFVMLMPTHAFVLVGGALQGIVTRGDIVQSGTILRHPGEQPEDDTTVS</sequence>
<proteinExistence type="inferred from homology"/>
<dbReference type="KEGG" id="ccp:CHC_T00007738001"/>
<dbReference type="RefSeq" id="XP_005711492.1">
    <property type="nucleotide sequence ID" value="XM_005711435.1"/>
</dbReference>
<dbReference type="Gramene" id="CDF41198">
    <property type="protein sequence ID" value="CDF41198"/>
    <property type="gene ID" value="CHC_T00007738001"/>
</dbReference>
<dbReference type="Gene3D" id="1.10.3080.10">
    <property type="entry name" value="Clc chloride channel"/>
    <property type="match status" value="1"/>
</dbReference>
<keyword evidence="3 10" id="KW-0812">Transmembrane</keyword>
<evidence type="ECO:0000256" key="4">
    <source>
        <dbReference type="ARBA" id="ARBA00022737"/>
    </source>
</evidence>
<dbReference type="PANTHER" id="PTHR45720">
    <property type="entry name" value="CHLORIDE CHANNEL PROTEIN 2"/>
    <property type="match status" value="1"/>
</dbReference>
<evidence type="ECO:0000256" key="10">
    <source>
        <dbReference type="RuleBase" id="RU361221"/>
    </source>
</evidence>
<keyword evidence="9" id="KW-0129">CBS domain</keyword>
<comment type="caution">
    <text evidence="10">Lacks conserved residue(s) required for the propagation of feature annotation.</text>
</comment>
<gene>
    <name evidence="13" type="ORF">CHC_T00007738001</name>
</gene>
<feature type="transmembrane region" description="Helical" evidence="10">
    <location>
        <begin position="455"/>
        <end position="479"/>
    </location>
</feature>
<organism evidence="13 14">
    <name type="scientific">Chondrus crispus</name>
    <name type="common">Carrageen Irish moss</name>
    <name type="synonym">Polymorpha crispa</name>
    <dbReference type="NCBI Taxonomy" id="2769"/>
    <lineage>
        <taxon>Eukaryota</taxon>
        <taxon>Rhodophyta</taxon>
        <taxon>Florideophyceae</taxon>
        <taxon>Rhodymeniophycidae</taxon>
        <taxon>Gigartinales</taxon>
        <taxon>Gigartinaceae</taxon>
        <taxon>Chondrus</taxon>
    </lineage>
</organism>
<keyword evidence="6 10" id="KW-0406">Ion transport</keyword>
<dbReference type="PANTHER" id="PTHR45720:SF10">
    <property type="entry name" value="CHLORIDE CHANNEL PROTEIN 2"/>
    <property type="match status" value="1"/>
</dbReference>
<dbReference type="Proteomes" id="UP000012073">
    <property type="component" value="Unassembled WGS sequence"/>
</dbReference>
<evidence type="ECO:0000256" key="9">
    <source>
        <dbReference type="PROSITE-ProRule" id="PRU00703"/>
    </source>
</evidence>
<dbReference type="GO" id="GO:0016020">
    <property type="term" value="C:membrane"/>
    <property type="evidence" value="ECO:0007669"/>
    <property type="project" value="UniProtKB-SubCell"/>
</dbReference>
<accession>R7QU10</accession>
<dbReference type="InterPro" id="IPR000644">
    <property type="entry name" value="CBS_dom"/>
</dbReference>
<dbReference type="OMA" id="YHRRIAF"/>
<dbReference type="Pfam" id="PF00571">
    <property type="entry name" value="CBS"/>
    <property type="match status" value="1"/>
</dbReference>
<feature type="region of interest" description="Disordered" evidence="11">
    <location>
        <begin position="659"/>
        <end position="680"/>
    </location>
</feature>
<dbReference type="PROSITE" id="PS51371">
    <property type="entry name" value="CBS"/>
    <property type="match status" value="1"/>
</dbReference>
<dbReference type="InterPro" id="IPR014743">
    <property type="entry name" value="Cl-channel_core"/>
</dbReference>
<evidence type="ECO:0000256" key="6">
    <source>
        <dbReference type="ARBA" id="ARBA00023065"/>
    </source>
</evidence>
<evidence type="ECO:0000313" key="14">
    <source>
        <dbReference type="Proteomes" id="UP000012073"/>
    </source>
</evidence>
<keyword evidence="2 10" id="KW-0813">Transport</keyword>
<evidence type="ECO:0000256" key="8">
    <source>
        <dbReference type="ARBA" id="ARBA00023214"/>
    </source>
</evidence>
<evidence type="ECO:0000313" key="13">
    <source>
        <dbReference type="EMBL" id="CDF41198.1"/>
    </source>
</evidence>
<evidence type="ECO:0000256" key="1">
    <source>
        <dbReference type="ARBA" id="ARBA00004141"/>
    </source>
</evidence>
<dbReference type="InterPro" id="IPR046342">
    <property type="entry name" value="CBS_dom_sf"/>
</dbReference>
<evidence type="ECO:0000259" key="12">
    <source>
        <dbReference type="PROSITE" id="PS51371"/>
    </source>
</evidence>
<name>R7QU10_CHOCR</name>
<feature type="transmembrane region" description="Helical" evidence="10">
    <location>
        <begin position="318"/>
        <end position="336"/>
    </location>
</feature>
<dbReference type="SUPFAM" id="SSF54631">
    <property type="entry name" value="CBS-domain pair"/>
    <property type="match status" value="1"/>
</dbReference>
<dbReference type="AlphaFoldDB" id="R7QU10"/>
<reference evidence="14" key="1">
    <citation type="journal article" date="2013" name="Proc. Natl. Acad. Sci. U.S.A.">
        <title>Genome structure and metabolic features in the red seaweed Chondrus crispus shed light on evolution of the Archaeplastida.</title>
        <authorList>
            <person name="Collen J."/>
            <person name="Porcel B."/>
            <person name="Carre W."/>
            <person name="Ball S.G."/>
            <person name="Chaparro C."/>
            <person name="Tonon T."/>
            <person name="Barbeyron T."/>
            <person name="Michel G."/>
            <person name="Noel B."/>
            <person name="Valentin K."/>
            <person name="Elias M."/>
            <person name="Artiguenave F."/>
            <person name="Arun A."/>
            <person name="Aury J.M."/>
            <person name="Barbosa-Neto J.F."/>
            <person name="Bothwell J.H."/>
            <person name="Bouget F.Y."/>
            <person name="Brillet L."/>
            <person name="Cabello-Hurtado F."/>
            <person name="Capella-Gutierrez S."/>
            <person name="Charrier B."/>
            <person name="Cladiere L."/>
            <person name="Cock J.M."/>
            <person name="Coelho S.M."/>
            <person name="Colleoni C."/>
            <person name="Czjzek M."/>
            <person name="Da Silva C."/>
            <person name="Delage L."/>
            <person name="Denoeud F."/>
            <person name="Deschamps P."/>
            <person name="Dittami S.M."/>
            <person name="Gabaldon T."/>
            <person name="Gachon C.M."/>
            <person name="Groisillier A."/>
            <person name="Herve C."/>
            <person name="Jabbari K."/>
            <person name="Katinka M."/>
            <person name="Kloareg B."/>
            <person name="Kowalczyk N."/>
            <person name="Labadie K."/>
            <person name="Leblanc C."/>
            <person name="Lopez P.J."/>
            <person name="McLachlan D.H."/>
            <person name="Meslet-Cladiere L."/>
            <person name="Moustafa A."/>
            <person name="Nehr Z."/>
            <person name="Nyvall Collen P."/>
            <person name="Panaud O."/>
            <person name="Partensky F."/>
            <person name="Poulain J."/>
            <person name="Rensing S.A."/>
            <person name="Rousvoal S."/>
            <person name="Samson G."/>
            <person name="Symeonidi A."/>
            <person name="Weissenbach J."/>
            <person name="Zambounis A."/>
            <person name="Wincker P."/>
            <person name="Boyen C."/>
        </authorList>
    </citation>
    <scope>NUCLEOTIDE SEQUENCE [LARGE SCALE GENOMIC DNA]</scope>
    <source>
        <strain evidence="14">cv. Stackhouse</strain>
    </source>
</reference>
<dbReference type="EMBL" id="HG002320">
    <property type="protein sequence ID" value="CDF41198.1"/>
    <property type="molecule type" value="Genomic_DNA"/>
</dbReference>
<keyword evidence="5 10" id="KW-1133">Transmembrane helix</keyword>
<dbReference type="InterPro" id="IPR001807">
    <property type="entry name" value="ClC"/>
</dbReference>
<evidence type="ECO:0000256" key="5">
    <source>
        <dbReference type="ARBA" id="ARBA00022989"/>
    </source>
</evidence>
<dbReference type="SUPFAM" id="SSF81340">
    <property type="entry name" value="Clc chloride channel"/>
    <property type="match status" value="1"/>
</dbReference>
<evidence type="ECO:0000256" key="11">
    <source>
        <dbReference type="SAM" id="MobiDB-lite"/>
    </source>
</evidence>
<dbReference type="SMART" id="SM00116">
    <property type="entry name" value="CBS"/>
    <property type="match status" value="2"/>
</dbReference>
<dbReference type="OrthoDB" id="4564at2759"/>
<feature type="domain" description="CBS" evidence="12">
    <location>
        <begin position="539"/>
        <end position="596"/>
    </location>
</feature>
<feature type="transmembrane region" description="Helical" evidence="10">
    <location>
        <begin position="241"/>
        <end position="265"/>
    </location>
</feature>
<evidence type="ECO:0000256" key="3">
    <source>
        <dbReference type="ARBA" id="ARBA00022692"/>
    </source>
</evidence>
<feature type="transmembrane region" description="Helical" evidence="10">
    <location>
        <begin position="356"/>
        <end position="376"/>
    </location>
</feature>
<comment type="subcellular location">
    <subcellularLocation>
        <location evidence="1 10">Membrane</location>
        <topology evidence="1 10">Multi-pass membrane protein</topology>
    </subcellularLocation>
</comment>
<dbReference type="Pfam" id="PF00654">
    <property type="entry name" value="Voltage_CLC"/>
    <property type="match status" value="1"/>
</dbReference>
<dbReference type="InterPro" id="IPR050970">
    <property type="entry name" value="Cl_channel_volt-gated"/>
</dbReference>
<keyword evidence="7 10" id="KW-0472">Membrane</keyword>
<dbReference type="PRINTS" id="PR00762">
    <property type="entry name" value="CLCHANNEL"/>
</dbReference>
<comment type="similarity">
    <text evidence="10">Belongs to the chloride channel (TC 2.A.49) family.</text>
</comment>
<feature type="transmembrane region" description="Helical" evidence="10">
    <location>
        <begin position="94"/>
        <end position="115"/>
    </location>
</feature>
<dbReference type="STRING" id="2769.R7QU10"/>
<feature type="region of interest" description="Disordered" evidence="11">
    <location>
        <begin position="50"/>
        <end position="70"/>
    </location>
</feature>